<feature type="transmembrane region" description="Helical" evidence="3">
    <location>
        <begin position="32"/>
        <end position="53"/>
    </location>
</feature>
<dbReference type="AlphaFoldDB" id="A0A060W634"/>
<evidence type="ECO:0000256" key="2">
    <source>
        <dbReference type="SAM" id="MobiDB-lite"/>
    </source>
</evidence>
<evidence type="ECO:0000313" key="5">
    <source>
        <dbReference type="Proteomes" id="UP000193380"/>
    </source>
</evidence>
<feature type="region of interest" description="Disordered" evidence="2">
    <location>
        <begin position="178"/>
        <end position="211"/>
    </location>
</feature>
<keyword evidence="3" id="KW-0812">Transmembrane</keyword>
<feature type="transmembrane region" description="Helical" evidence="3">
    <location>
        <begin position="60"/>
        <end position="80"/>
    </location>
</feature>
<name>A0A060W634_ONCMY</name>
<accession>A0A060W634</accession>
<reference evidence="4" key="2">
    <citation type="submission" date="2014-03" db="EMBL/GenBank/DDBJ databases">
        <authorList>
            <person name="Genoscope - CEA"/>
        </authorList>
    </citation>
    <scope>NUCLEOTIDE SEQUENCE</scope>
</reference>
<evidence type="ECO:0000256" key="3">
    <source>
        <dbReference type="SAM" id="Phobius"/>
    </source>
</evidence>
<feature type="coiled-coil region" evidence="1">
    <location>
        <begin position="131"/>
        <end position="174"/>
    </location>
</feature>
<sequence length="211" mass="23532">MSPSSYSASHQPPLLEFNLCCLSSVVQVGTSGYLTVAVLSLSLSHSLSQSLLLCTHHLNLLCFSLFVKIFVPLSVLWVMILSIQDYTAVFEPGWRVQGETAGPGTLTMPAAAIQDYQRAETDRLNDLKGHLEIALLEKHFLQEELRKLREETNIDTLKQDLEKERSKRLDLEHKLNLDVLKMGPEDSPSRRPRETPPTANGTGKPETGIPQ</sequence>
<evidence type="ECO:0000256" key="1">
    <source>
        <dbReference type="SAM" id="Coils"/>
    </source>
</evidence>
<gene>
    <name evidence="4" type="ORF">GSONMT00067316001</name>
</gene>
<dbReference type="PaxDb" id="8022-A0A060W634"/>
<evidence type="ECO:0000313" key="4">
    <source>
        <dbReference type="EMBL" id="CDQ62506.1"/>
    </source>
</evidence>
<feature type="compositionally biased region" description="Basic and acidic residues" evidence="2">
    <location>
        <begin position="183"/>
        <end position="194"/>
    </location>
</feature>
<proteinExistence type="predicted"/>
<keyword evidence="3" id="KW-1133">Transmembrane helix</keyword>
<dbReference type="PANTHER" id="PTHR37402">
    <property type="entry name" value="GRAM DOMAIN-CONTAINING PROTEIN 4"/>
    <property type="match status" value="1"/>
</dbReference>
<keyword evidence="1" id="KW-0175">Coiled coil</keyword>
<dbReference type="STRING" id="8022.A0A060W634"/>
<reference evidence="4" key="1">
    <citation type="journal article" date="2014" name="Nat. Commun.">
        <title>The rainbow trout genome provides novel insights into evolution after whole-genome duplication in vertebrates.</title>
        <authorList>
            <person name="Berthelot C."/>
            <person name="Brunet F."/>
            <person name="Chalopin D."/>
            <person name="Juanchich A."/>
            <person name="Bernard M."/>
            <person name="Noel B."/>
            <person name="Bento P."/>
            <person name="Da Silva C."/>
            <person name="Labadie K."/>
            <person name="Alberti A."/>
            <person name="Aury J.M."/>
            <person name="Louis A."/>
            <person name="Dehais P."/>
            <person name="Bardou P."/>
            <person name="Montfort J."/>
            <person name="Klopp C."/>
            <person name="Cabau C."/>
            <person name="Gaspin C."/>
            <person name="Thorgaard G.H."/>
            <person name="Boussaha M."/>
            <person name="Quillet E."/>
            <person name="Guyomard R."/>
            <person name="Galiana D."/>
            <person name="Bobe J."/>
            <person name="Volff J.N."/>
            <person name="Genet C."/>
            <person name="Wincker P."/>
            <person name="Jaillon O."/>
            <person name="Roest Crollius H."/>
            <person name="Guiguen Y."/>
        </authorList>
    </citation>
    <scope>NUCLEOTIDE SEQUENCE [LARGE SCALE GENOMIC DNA]</scope>
</reference>
<protein>
    <submittedName>
        <fullName evidence="4">Uncharacterized protein</fullName>
    </submittedName>
</protein>
<dbReference type="GO" id="GO:0034164">
    <property type="term" value="P:negative regulation of toll-like receptor 9 signaling pathway"/>
    <property type="evidence" value="ECO:0007669"/>
    <property type="project" value="TreeGrafter"/>
</dbReference>
<dbReference type="Proteomes" id="UP000193380">
    <property type="component" value="Unassembled WGS sequence"/>
</dbReference>
<dbReference type="InterPro" id="IPR037847">
    <property type="entry name" value="GRAMDC4"/>
</dbReference>
<dbReference type="GO" id="GO:0006915">
    <property type="term" value="P:apoptotic process"/>
    <property type="evidence" value="ECO:0007669"/>
    <property type="project" value="InterPro"/>
</dbReference>
<dbReference type="PANTHER" id="PTHR37402:SF1">
    <property type="entry name" value="GRAM DOMAIN-CONTAINING PROTEIN 4"/>
    <property type="match status" value="1"/>
</dbReference>
<keyword evidence="3" id="KW-0472">Membrane</keyword>
<dbReference type="EMBL" id="FR904409">
    <property type="protein sequence ID" value="CDQ62506.1"/>
    <property type="molecule type" value="Genomic_DNA"/>
</dbReference>
<organism evidence="4 5">
    <name type="scientific">Oncorhynchus mykiss</name>
    <name type="common">Rainbow trout</name>
    <name type="synonym">Salmo gairdneri</name>
    <dbReference type="NCBI Taxonomy" id="8022"/>
    <lineage>
        <taxon>Eukaryota</taxon>
        <taxon>Metazoa</taxon>
        <taxon>Chordata</taxon>
        <taxon>Craniata</taxon>
        <taxon>Vertebrata</taxon>
        <taxon>Euteleostomi</taxon>
        <taxon>Actinopterygii</taxon>
        <taxon>Neopterygii</taxon>
        <taxon>Teleostei</taxon>
        <taxon>Protacanthopterygii</taxon>
        <taxon>Salmoniformes</taxon>
        <taxon>Salmonidae</taxon>
        <taxon>Salmoninae</taxon>
        <taxon>Oncorhynchus</taxon>
    </lineage>
</organism>